<feature type="transmembrane region" description="Helical" evidence="3">
    <location>
        <begin position="35"/>
        <end position="56"/>
    </location>
</feature>
<dbReference type="InterPro" id="IPR004474">
    <property type="entry name" value="LytR_CpsA_psr"/>
</dbReference>
<keyword evidence="3" id="KW-0812">Transmembrane</keyword>
<dbReference type="NCBIfam" id="TIGR00350">
    <property type="entry name" value="lytR_cpsA_psr"/>
    <property type="match status" value="1"/>
</dbReference>
<evidence type="ECO:0000313" key="6">
    <source>
        <dbReference type="Proteomes" id="UP000460157"/>
    </source>
</evidence>
<accession>A0A7K1UG31</accession>
<dbReference type="Pfam" id="PF03816">
    <property type="entry name" value="LytR_cpsA_psr"/>
    <property type="match status" value="1"/>
</dbReference>
<dbReference type="PANTHER" id="PTHR33392:SF6">
    <property type="entry name" value="POLYISOPRENYL-TEICHOIC ACID--PEPTIDOGLYCAN TEICHOIC ACID TRANSFERASE TAGU"/>
    <property type="match status" value="1"/>
</dbReference>
<comment type="caution">
    <text evidence="5">The sequence shown here is derived from an EMBL/GenBank/DDBJ whole genome shotgun (WGS) entry which is preliminary data.</text>
</comment>
<evidence type="ECO:0000256" key="1">
    <source>
        <dbReference type="ARBA" id="ARBA00006068"/>
    </source>
</evidence>
<gene>
    <name evidence="5" type="ORF">GNZ21_03080</name>
</gene>
<dbReference type="EMBL" id="WRPM01000022">
    <property type="protein sequence ID" value="MVT25354.1"/>
    <property type="molecule type" value="Genomic_DNA"/>
</dbReference>
<keyword evidence="3" id="KW-0472">Membrane</keyword>
<keyword evidence="6" id="KW-1185">Reference proteome</keyword>
<feature type="domain" description="Cell envelope-related transcriptional attenuator" evidence="4">
    <location>
        <begin position="121"/>
        <end position="270"/>
    </location>
</feature>
<evidence type="ECO:0000313" key="5">
    <source>
        <dbReference type="EMBL" id="MVT25354.1"/>
    </source>
</evidence>
<keyword evidence="3" id="KW-1133">Transmembrane helix</keyword>
<dbReference type="Gene3D" id="3.40.630.190">
    <property type="entry name" value="LCP protein"/>
    <property type="match status" value="1"/>
</dbReference>
<dbReference type="Proteomes" id="UP000460157">
    <property type="component" value="Unassembled WGS sequence"/>
</dbReference>
<evidence type="ECO:0000259" key="4">
    <source>
        <dbReference type="Pfam" id="PF03816"/>
    </source>
</evidence>
<dbReference type="InterPro" id="IPR050922">
    <property type="entry name" value="LytR/CpsA/Psr_CW_biosynth"/>
</dbReference>
<dbReference type="PANTHER" id="PTHR33392">
    <property type="entry name" value="POLYISOPRENYL-TEICHOIC ACID--PEPTIDOGLYCAN TEICHOIC ACID TRANSFERASE TAGU"/>
    <property type="match status" value="1"/>
</dbReference>
<evidence type="ECO:0000256" key="3">
    <source>
        <dbReference type="SAM" id="Phobius"/>
    </source>
</evidence>
<comment type="similarity">
    <text evidence="1">Belongs to the LytR/CpsA/Psr (LCP) family.</text>
</comment>
<evidence type="ECO:0000256" key="2">
    <source>
        <dbReference type="SAM" id="MobiDB-lite"/>
    </source>
</evidence>
<protein>
    <submittedName>
        <fullName evidence="5">LytR family transcriptional regulator</fullName>
    </submittedName>
</protein>
<organism evidence="5 6">
    <name type="scientific">Nesterenkonia alkaliphila</name>
    <dbReference type="NCBI Taxonomy" id="1463631"/>
    <lineage>
        <taxon>Bacteria</taxon>
        <taxon>Bacillati</taxon>
        <taxon>Actinomycetota</taxon>
        <taxon>Actinomycetes</taxon>
        <taxon>Micrococcales</taxon>
        <taxon>Micrococcaceae</taxon>
        <taxon>Nesterenkonia</taxon>
    </lineage>
</organism>
<proteinExistence type="inferred from homology"/>
<reference evidence="5 6" key="1">
    <citation type="submission" date="2019-12" db="EMBL/GenBank/DDBJ databases">
        <title>Nesterenkonia muleiensis sp. nov., a novel actinobacterium isolated from sap of Populus euphratica.</title>
        <authorList>
            <person name="Wang R."/>
        </authorList>
    </citation>
    <scope>NUCLEOTIDE SEQUENCE [LARGE SCALE GENOMIC DNA]</scope>
    <source>
        <strain evidence="5 6">F10</strain>
    </source>
</reference>
<sequence>MRRTPMTAVGPAEQFFVHDDDEPPRRKKKNKSARWILGAMATLVVLGLVAAGAYLFSLHRSYSSNVSHFPELSEEDAQEILPPEEERPEPTEATNILLLGTDANGGSGDNEDLPRVPGGGRSDTLMLVHIPEDSDSVQVISIPRDLWVEIPGGRGWHKVNAGLALGGENGHWLTAATVEQLLDVRIDHVAAIDMLGFVGMVEALDGVRVNSSYPESFTTNEGYTFTPGSQYMDADQALSFVRHRSSFPDGDLQRIRNQQAFIRAVIQEAATPSTLANPVRTNDMVATFAEHMITDPDLTSTRAAALAWDGRGALNNISFSTLPTAGSGWSSDGQWIWHQDLEEQQRISQAMWEGTLDEYLNEDDAASE</sequence>
<name>A0A7K1UG31_9MICC</name>
<feature type="region of interest" description="Disordered" evidence="2">
    <location>
        <begin position="1"/>
        <end position="31"/>
    </location>
</feature>
<dbReference type="AlphaFoldDB" id="A0A7K1UG31"/>